<dbReference type="PANTHER" id="PTHR30308:SF2">
    <property type="entry name" value="SSRA-BINDING PROTEIN"/>
    <property type="match status" value="1"/>
</dbReference>
<comment type="subcellular location">
    <subcellularLocation>
        <location evidence="3">Cytoplasm</location>
    </subcellularLocation>
    <text evidence="3">The tmRNA-SmpB complex associates with stalled 70S ribosomes.</text>
</comment>
<evidence type="ECO:0000313" key="6">
    <source>
        <dbReference type="Proteomes" id="UP000247476"/>
    </source>
</evidence>
<organism evidence="5 6">
    <name type="scientific">Paenibacillus flagellatus</name>
    <dbReference type="NCBI Taxonomy" id="2211139"/>
    <lineage>
        <taxon>Bacteria</taxon>
        <taxon>Bacillati</taxon>
        <taxon>Bacillota</taxon>
        <taxon>Bacilli</taxon>
        <taxon>Bacillales</taxon>
        <taxon>Paenibacillaceae</taxon>
        <taxon>Paenibacillus</taxon>
    </lineage>
</organism>
<comment type="caution">
    <text evidence="5">The sequence shown here is derived from an EMBL/GenBank/DDBJ whole genome shotgun (WGS) entry which is preliminary data.</text>
</comment>
<dbReference type="HAMAP" id="MF_00023">
    <property type="entry name" value="SmpB"/>
    <property type="match status" value="1"/>
</dbReference>
<dbReference type="InterPro" id="IPR020081">
    <property type="entry name" value="SsrA-bd_prot_CS"/>
</dbReference>
<name>A0A2V5KR88_9BACL</name>
<dbReference type="Pfam" id="PF01668">
    <property type="entry name" value="SmpB"/>
    <property type="match status" value="1"/>
</dbReference>
<dbReference type="EMBL" id="QJVJ01000013">
    <property type="protein sequence ID" value="PYI51326.1"/>
    <property type="molecule type" value="Genomic_DNA"/>
</dbReference>
<keyword evidence="1 3" id="KW-0963">Cytoplasm</keyword>
<evidence type="ECO:0000256" key="4">
    <source>
        <dbReference type="SAM" id="MobiDB-lite"/>
    </source>
</evidence>
<dbReference type="GO" id="GO:0005829">
    <property type="term" value="C:cytosol"/>
    <property type="evidence" value="ECO:0007669"/>
    <property type="project" value="TreeGrafter"/>
</dbReference>
<dbReference type="OrthoDB" id="9805462at2"/>
<dbReference type="GO" id="GO:0070930">
    <property type="term" value="P:trans-translation-dependent protein tagging"/>
    <property type="evidence" value="ECO:0007669"/>
    <property type="project" value="TreeGrafter"/>
</dbReference>
<dbReference type="Gene3D" id="2.40.280.10">
    <property type="match status" value="1"/>
</dbReference>
<dbReference type="PROSITE" id="PS01317">
    <property type="entry name" value="SSRP"/>
    <property type="match status" value="1"/>
</dbReference>
<dbReference type="RefSeq" id="WP_110842839.1">
    <property type="nucleotide sequence ID" value="NZ_QJVJ01000013.1"/>
</dbReference>
<dbReference type="SUPFAM" id="SSF74982">
    <property type="entry name" value="Small protein B (SmpB)"/>
    <property type="match status" value="1"/>
</dbReference>
<proteinExistence type="inferred from homology"/>
<comment type="similarity">
    <text evidence="3">Belongs to the SmpB family.</text>
</comment>
<accession>A0A2V5KR88</accession>
<dbReference type="AlphaFoldDB" id="A0A2V5KR88"/>
<keyword evidence="6" id="KW-1185">Reference proteome</keyword>
<dbReference type="NCBIfam" id="TIGR00086">
    <property type="entry name" value="smpB"/>
    <property type="match status" value="1"/>
</dbReference>
<dbReference type="GO" id="GO:0003723">
    <property type="term" value="F:RNA binding"/>
    <property type="evidence" value="ECO:0007669"/>
    <property type="project" value="UniProtKB-UniRule"/>
</dbReference>
<evidence type="ECO:0000313" key="5">
    <source>
        <dbReference type="EMBL" id="PYI51326.1"/>
    </source>
</evidence>
<dbReference type="Proteomes" id="UP000247476">
    <property type="component" value="Unassembled WGS sequence"/>
</dbReference>
<dbReference type="InterPro" id="IPR000037">
    <property type="entry name" value="SsrA-bd_prot"/>
</dbReference>
<keyword evidence="2 3" id="KW-0694">RNA-binding</keyword>
<comment type="function">
    <text evidence="3">Required for rescue of stalled ribosomes mediated by trans-translation. Binds to transfer-messenger RNA (tmRNA), required for stable association of tmRNA with ribosomes. tmRNA and SmpB together mimic tRNA shape, replacing the anticodon stem-loop with SmpB. tmRNA is encoded by the ssrA gene; the 2 termini fold to resemble tRNA(Ala) and it encodes a 'tag peptide', a short internal open reading frame. During trans-translation Ala-aminoacylated tmRNA acts like a tRNA, entering the A-site of stalled ribosomes, displacing the stalled mRNA. The ribosome then switches to translate the ORF on the tmRNA; the nascent peptide is terminated with the 'tag peptide' encoded by the tmRNA and targeted for degradation. The ribosome is freed to recommence translation, which seems to be the essential function of trans-translation.</text>
</comment>
<feature type="region of interest" description="Disordered" evidence="4">
    <location>
        <begin position="132"/>
        <end position="160"/>
    </location>
</feature>
<dbReference type="GO" id="GO:0070929">
    <property type="term" value="P:trans-translation"/>
    <property type="evidence" value="ECO:0007669"/>
    <property type="project" value="UniProtKB-UniRule"/>
</dbReference>
<sequence length="160" mass="18205">MKKETTEGKLLAQNKKANHDYFIEDTYEAGLVLTGTEIKSLRGGRANISDAFCTIRNGEAFVNNMHISPFEQGNRHNPSDPTRARKLLLKKAQIHKLLGQAKQQGYTIVPLKVYVRNGYAKLLIGLGRGKKQFDKRETEAKRDAQRDIQRALREKQKVAR</sequence>
<evidence type="ECO:0000256" key="2">
    <source>
        <dbReference type="ARBA" id="ARBA00022884"/>
    </source>
</evidence>
<dbReference type="InterPro" id="IPR023620">
    <property type="entry name" value="SmpB"/>
</dbReference>
<gene>
    <name evidence="3" type="primary">smpB</name>
    <name evidence="5" type="ORF">DLM86_25195</name>
</gene>
<dbReference type="CDD" id="cd09294">
    <property type="entry name" value="SmpB"/>
    <property type="match status" value="1"/>
</dbReference>
<reference evidence="5 6" key="1">
    <citation type="submission" date="2018-05" db="EMBL/GenBank/DDBJ databases">
        <title>Paenibacillus flagellatus sp. nov., isolated from selenium mineral soil.</title>
        <authorList>
            <person name="Dai X."/>
        </authorList>
    </citation>
    <scope>NUCLEOTIDE SEQUENCE [LARGE SCALE GENOMIC DNA]</scope>
    <source>
        <strain evidence="5 6">DXL2</strain>
    </source>
</reference>
<dbReference type="NCBIfam" id="NF003843">
    <property type="entry name" value="PRK05422.1"/>
    <property type="match status" value="1"/>
</dbReference>
<evidence type="ECO:0000256" key="1">
    <source>
        <dbReference type="ARBA" id="ARBA00022490"/>
    </source>
</evidence>
<evidence type="ECO:0000256" key="3">
    <source>
        <dbReference type="HAMAP-Rule" id="MF_00023"/>
    </source>
</evidence>
<protein>
    <recommendedName>
        <fullName evidence="3">SsrA-binding protein</fullName>
    </recommendedName>
    <alternativeName>
        <fullName evidence="3">Small protein B</fullName>
    </alternativeName>
</protein>
<dbReference type="PANTHER" id="PTHR30308">
    <property type="entry name" value="TMRNA-BINDING COMPONENT OF TRANS-TRANSLATION TAGGING COMPLEX"/>
    <property type="match status" value="1"/>
</dbReference>